<evidence type="ECO:0000256" key="1">
    <source>
        <dbReference type="SAM" id="Phobius"/>
    </source>
</evidence>
<dbReference type="AlphaFoldDB" id="A0A1H9EKN8"/>
<gene>
    <name evidence="2" type="ORF">SAMN05216230_102287</name>
</gene>
<protein>
    <submittedName>
        <fullName evidence="2">Uncharacterized protein</fullName>
    </submittedName>
</protein>
<dbReference type="Proteomes" id="UP000199221">
    <property type="component" value="Unassembled WGS sequence"/>
</dbReference>
<evidence type="ECO:0000313" key="3">
    <source>
        <dbReference type="Proteomes" id="UP000199221"/>
    </source>
</evidence>
<keyword evidence="1" id="KW-0812">Transmembrane</keyword>
<feature type="transmembrane region" description="Helical" evidence="1">
    <location>
        <begin position="94"/>
        <end position="111"/>
    </location>
</feature>
<proteinExistence type="predicted"/>
<reference evidence="2 3" key="1">
    <citation type="submission" date="2016-10" db="EMBL/GenBank/DDBJ databases">
        <authorList>
            <person name="de Groot N.N."/>
        </authorList>
    </citation>
    <scope>NUCLEOTIDE SEQUENCE [LARGE SCALE GENOMIC DNA]</scope>
    <source>
        <strain evidence="2 3">LMG 27941</strain>
    </source>
</reference>
<accession>A0A1H9EKN8</accession>
<evidence type="ECO:0000313" key="2">
    <source>
        <dbReference type="EMBL" id="SEQ25783.1"/>
    </source>
</evidence>
<keyword evidence="1" id="KW-1133">Transmembrane helix</keyword>
<organism evidence="2 3">
    <name type="scientific">Pseudomonas soli</name>
    <dbReference type="NCBI Taxonomy" id="1306993"/>
    <lineage>
        <taxon>Bacteria</taxon>
        <taxon>Pseudomonadati</taxon>
        <taxon>Pseudomonadota</taxon>
        <taxon>Gammaproteobacteria</taxon>
        <taxon>Pseudomonadales</taxon>
        <taxon>Pseudomonadaceae</taxon>
        <taxon>Pseudomonas</taxon>
    </lineage>
</organism>
<sequence length="115" mass="12832">MIDPTMGMKSGERYRVEHVERVHPFTGFFQDGNHYLGPELLTRLANLNGWLTRRGIDRSQAAAACDGNLFEPPSRARGVQDGWRSDRSPASSRMAVTALVLLSGCALAMLCRKRR</sequence>
<keyword evidence="1" id="KW-0472">Membrane</keyword>
<dbReference type="EMBL" id="FOEQ01000002">
    <property type="protein sequence ID" value="SEQ25783.1"/>
    <property type="molecule type" value="Genomic_DNA"/>
</dbReference>
<name>A0A1H9EKN8_9PSED</name>